<feature type="domain" description="Ribosomal RNA large subunit methyltransferase K/L-like methyltransferase" evidence="1">
    <location>
        <begin position="134"/>
        <end position="299"/>
    </location>
</feature>
<keyword evidence="2" id="KW-0489">Methyltransferase</keyword>
<dbReference type="AlphaFoldDB" id="A0A0U2VBL7"/>
<dbReference type="InterPro" id="IPR002052">
    <property type="entry name" value="DNA_methylase_N6_adenine_CS"/>
</dbReference>
<dbReference type="GO" id="GO:0030488">
    <property type="term" value="P:tRNA methylation"/>
    <property type="evidence" value="ECO:0007669"/>
    <property type="project" value="TreeGrafter"/>
</dbReference>
<organism evidence="2 3">
    <name type="scientific">Ignicoccus islandicus DSM 13165</name>
    <dbReference type="NCBI Taxonomy" id="940295"/>
    <lineage>
        <taxon>Archaea</taxon>
        <taxon>Thermoproteota</taxon>
        <taxon>Thermoprotei</taxon>
        <taxon>Desulfurococcales</taxon>
        <taxon>Desulfurococcaceae</taxon>
        <taxon>Ignicoccus</taxon>
    </lineage>
</organism>
<dbReference type="GO" id="GO:0003676">
    <property type="term" value="F:nucleic acid binding"/>
    <property type="evidence" value="ECO:0007669"/>
    <property type="project" value="InterPro"/>
</dbReference>
<dbReference type="CDD" id="cd02440">
    <property type="entry name" value="AdoMet_MTases"/>
    <property type="match status" value="1"/>
</dbReference>
<evidence type="ECO:0000313" key="2">
    <source>
        <dbReference type="EMBL" id="ALU11490.1"/>
    </source>
</evidence>
<name>A0A0U2VBL7_9CREN</name>
<dbReference type="InterPro" id="IPR029063">
    <property type="entry name" value="SAM-dependent_MTases_sf"/>
</dbReference>
<dbReference type="RefSeq" id="WP_075049353.1">
    <property type="nucleotide sequence ID" value="NZ_CP006867.1"/>
</dbReference>
<keyword evidence="2" id="KW-0808">Transferase</keyword>
<accession>A0A0U2VBL7</accession>
<evidence type="ECO:0000259" key="1">
    <source>
        <dbReference type="Pfam" id="PF01170"/>
    </source>
</evidence>
<protein>
    <submittedName>
        <fullName evidence="2">RNA methyltransferase</fullName>
    </submittedName>
</protein>
<evidence type="ECO:0000313" key="3">
    <source>
        <dbReference type="Proteomes" id="UP000060778"/>
    </source>
</evidence>
<dbReference type="SUPFAM" id="SSF53335">
    <property type="entry name" value="S-adenosyl-L-methionine-dependent methyltransferases"/>
    <property type="match status" value="1"/>
</dbReference>
<dbReference type="PANTHER" id="PTHR14911:SF21">
    <property type="entry name" value="N2-METHYLGUANOSINE TRNA METHYLTRANSFERASE"/>
    <property type="match status" value="1"/>
</dbReference>
<reference evidence="2 3" key="1">
    <citation type="submission" date="2013-11" db="EMBL/GenBank/DDBJ databases">
        <title>Comparative genomics of Ignicoccus.</title>
        <authorList>
            <person name="Podar M."/>
        </authorList>
    </citation>
    <scope>NUCLEOTIDE SEQUENCE [LARGE SCALE GENOMIC DNA]</scope>
    <source>
        <strain evidence="2 3">DSM 13165</strain>
    </source>
</reference>
<keyword evidence="3" id="KW-1185">Reference proteome</keyword>
<gene>
    <name evidence="2" type="ORF">EYM_01565</name>
</gene>
<proteinExistence type="predicted"/>
<dbReference type="PATRIC" id="fig|940295.4.peg.307"/>
<dbReference type="Gene3D" id="3.40.50.150">
    <property type="entry name" value="Vaccinia Virus protein VP39"/>
    <property type="match status" value="1"/>
</dbReference>
<dbReference type="PRINTS" id="PR00507">
    <property type="entry name" value="N12N6MTFRASE"/>
</dbReference>
<dbReference type="Pfam" id="PF01170">
    <property type="entry name" value="UPF0020"/>
    <property type="match status" value="1"/>
</dbReference>
<dbReference type="KEGG" id="iis:EYM_01565"/>
<dbReference type="Proteomes" id="UP000060778">
    <property type="component" value="Chromosome"/>
</dbReference>
<dbReference type="GO" id="GO:0016423">
    <property type="term" value="F:tRNA (guanine) methyltransferase activity"/>
    <property type="evidence" value="ECO:0007669"/>
    <property type="project" value="TreeGrafter"/>
</dbReference>
<dbReference type="InterPro" id="IPR000241">
    <property type="entry name" value="RlmKL-like_Mtase"/>
</dbReference>
<dbReference type="EMBL" id="CP006867">
    <property type="protein sequence ID" value="ALU11490.1"/>
    <property type="molecule type" value="Genomic_DNA"/>
</dbReference>
<dbReference type="STRING" id="940295.EYM_01565"/>
<dbReference type="PANTHER" id="PTHR14911">
    <property type="entry name" value="THUMP DOMAIN-CONTAINING"/>
    <property type="match status" value="1"/>
</dbReference>
<sequence>METLYFLISGYHRSIPVEEVIALHEAEGCPFQLLSVHNGLVLGRGDPKCSMRLTYRSAYVKEIGTVGYVSDGVSTTVLKELDCGKLKVHVVGGSEVPEVRLEGKGTCRAIATEDFIVIGKELSKRAHGKSEKGPFFSPGSMDPILARAMVNLSRLKKGGTFLDPFCGTGVFVMEASKVAKLGLCFDLDPAMCYGGRINLKWAGALSDNALTDSFSLPIKSNSVDAIATDPPYGRSVVSLAHDPIELFASFLGEAERVLKPGSYVTFAMSSKVRVMDAIGTTNLKLMKCHVQRVHRSLARLICTLRKA</sequence>
<dbReference type="GeneID" id="30679721"/>
<dbReference type="OrthoDB" id="7080at2157"/>
<dbReference type="PROSITE" id="PS00092">
    <property type="entry name" value="N6_MTASE"/>
    <property type="match status" value="1"/>
</dbReference>